<dbReference type="CDD" id="cd00829">
    <property type="entry name" value="SCP-x_thiolase"/>
    <property type="match status" value="1"/>
</dbReference>
<keyword evidence="3" id="KW-1185">Reference proteome</keyword>
<dbReference type="AlphaFoldDB" id="A0A6G1X238"/>
<dbReference type="PIRSF" id="PIRSF000429">
    <property type="entry name" value="Ac-CoA_Ac_transf"/>
    <property type="match status" value="1"/>
</dbReference>
<dbReference type="Pfam" id="PF22691">
    <property type="entry name" value="Thiolase_C_1"/>
    <property type="match status" value="1"/>
</dbReference>
<protein>
    <submittedName>
        <fullName evidence="2">Thiolase</fullName>
    </submittedName>
</protein>
<proteinExistence type="predicted"/>
<accession>A0A6G1X238</accession>
<dbReference type="NCBIfam" id="NF004811">
    <property type="entry name" value="PRK06158.1"/>
    <property type="match status" value="1"/>
</dbReference>
<dbReference type="EMBL" id="WJNH01000001">
    <property type="protein sequence ID" value="MRG84888.1"/>
    <property type="molecule type" value="Genomic_DNA"/>
</dbReference>
<comment type="caution">
    <text evidence="2">The sequence shown here is derived from an EMBL/GenBank/DDBJ whole genome shotgun (WGS) entry which is preliminary data.</text>
</comment>
<dbReference type="InterPro" id="IPR055140">
    <property type="entry name" value="Thiolase_C_2"/>
</dbReference>
<organism evidence="2 3">
    <name type="scientific">Salinibacillus xinjiangensis</name>
    <dbReference type="NCBI Taxonomy" id="1229268"/>
    <lineage>
        <taxon>Bacteria</taxon>
        <taxon>Bacillati</taxon>
        <taxon>Bacillota</taxon>
        <taxon>Bacilli</taxon>
        <taxon>Bacillales</taxon>
        <taxon>Bacillaceae</taxon>
        <taxon>Salinibacillus</taxon>
    </lineage>
</organism>
<dbReference type="GO" id="GO:0016747">
    <property type="term" value="F:acyltransferase activity, transferring groups other than amino-acyl groups"/>
    <property type="evidence" value="ECO:0007669"/>
    <property type="project" value="InterPro"/>
</dbReference>
<dbReference type="PANTHER" id="PTHR42870:SF1">
    <property type="entry name" value="NON-SPECIFIC LIPID-TRANSFER PROTEIN-LIKE 2"/>
    <property type="match status" value="1"/>
</dbReference>
<reference evidence="2 3" key="1">
    <citation type="submission" date="2019-11" db="EMBL/GenBank/DDBJ databases">
        <authorList>
            <person name="Li J."/>
        </authorList>
    </citation>
    <scope>NUCLEOTIDE SEQUENCE [LARGE SCALE GENOMIC DNA]</scope>
    <source>
        <strain evidence="2 3">J4</strain>
    </source>
</reference>
<evidence type="ECO:0000259" key="1">
    <source>
        <dbReference type="Pfam" id="PF22691"/>
    </source>
</evidence>
<gene>
    <name evidence="2" type="ORF">GH754_00945</name>
</gene>
<dbReference type="InterPro" id="IPR002155">
    <property type="entry name" value="Thiolase"/>
</dbReference>
<evidence type="ECO:0000313" key="3">
    <source>
        <dbReference type="Proteomes" id="UP000480185"/>
    </source>
</evidence>
<dbReference type="SUPFAM" id="SSF53901">
    <property type="entry name" value="Thiolase-like"/>
    <property type="match status" value="2"/>
</dbReference>
<feature type="domain" description="Thiolase C-terminal" evidence="1">
    <location>
        <begin position="244"/>
        <end position="388"/>
    </location>
</feature>
<dbReference type="InterPro" id="IPR016039">
    <property type="entry name" value="Thiolase-like"/>
</dbReference>
<dbReference type="Proteomes" id="UP000480185">
    <property type="component" value="Unassembled WGS sequence"/>
</dbReference>
<dbReference type="Gene3D" id="3.40.47.10">
    <property type="match status" value="1"/>
</dbReference>
<dbReference type="RefSeq" id="WP_153726859.1">
    <property type="nucleotide sequence ID" value="NZ_WJNH01000001.1"/>
</dbReference>
<evidence type="ECO:0000313" key="2">
    <source>
        <dbReference type="EMBL" id="MRG84888.1"/>
    </source>
</evidence>
<sequence length="389" mass="41017">MSIKHAAAIVGIGDVELERGKVIGGKSVFQIQAESAKKALDEAGISKQEVDGLFTAGLWGLPGVGQFPSAVMGEYLGIQPKYSDSTQIGGSSFEAHVGHAAAAIQSGLCEVALVVYGSTQRSDEKRLPVKPPELTGQFETPFGLPNPVGGYAMAARRHMHQYGTTSEHLAEIAVATRKWAQLNPQATKRDPLTIDDVLNSQMISDPLHLLDCCLVTDGAGAIVLVSPERAKDCKTQPIWLLGQGESHSHWSIQGMPDLTSLTAAKNAAKVAFEMAGVTHDDIDVVEVYDSFTITALLTIEALGFCRPGEGGDFVANQRTAPGGGFPLNTNGGGLSHAHPGMYGIHLLIEAVRQLRGECGDRQVEDAKLALVNGTGGTLSTASVCILGRE</sequence>
<dbReference type="OrthoDB" id="9785768at2"/>
<name>A0A6G1X238_9BACI</name>
<dbReference type="PANTHER" id="PTHR42870">
    <property type="entry name" value="ACETYL-COA C-ACETYLTRANSFERASE"/>
    <property type="match status" value="1"/>
</dbReference>